<protein>
    <recommendedName>
        <fullName evidence="3">MBL fold metallo-hydrolase</fullName>
    </recommendedName>
</protein>
<gene>
    <name evidence="1" type="ORF">C485_07082</name>
</gene>
<dbReference type="Proteomes" id="UP000011511">
    <property type="component" value="Unassembled WGS sequence"/>
</dbReference>
<evidence type="ECO:0008006" key="3">
    <source>
        <dbReference type="Google" id="ProtNLM"/>
    </source>
</evidence>
<dbReference type="PATRIC" id="fig|1227494.3.peg.1408"/>
<reference evidence="1 2" key="1">
    <citation type="journal article" date="2014" name="PLoS Genet.">
        <title>Phylogenetically driven sequencing of extremely halophilic archaea reveals strategies for static and dynamic osmo-response.</title>
        <authorList>
            <person name="Becker E.A."/>
            <person name="Seitzer P.M."/>
            <person name="Tritt A."/>
            <person name="Larsen D."/>
            <person name="Krusor M."/>
            <person name="Yao A.I."/>
            <person name="Wu D."/>
            <person name="Madern D."/>
            <person name="Eisen J.A."/>
            <person name="Darling A.E."/>
            <person name="Facciotti M.T."/>
        </authorList>
    </citation>
    <scope>NUCLEOTIDE SEQUENCE [LARGE SCALE GENOMIC DNA]</scope>
    <source>
        <strain evidence="1 2">JCM 12890</strain>
    </source>
</reference>
<dbReference type="AlphaFoldDB" id="L9ZKU6"/>
<dbReference type="EMBL" id="AOIK01000025">
    <property type="protein sequence ID" value="ELY86661.1"/>
    <property type="molecule type" value="Genomic_DNA"/>
</dbReference>
<keyword evidence="2" id="KW-1185">Reference proteome</keyword>
<dbReference type="InterPro" id="IPR036866">
    <property type="entry name" value="RibonucZ/Hydroxyglut_hydro"/>
</dbReference>
<dbReference type="Gene3D" id="3.60.15.10">
    <property type="entry name" value="Ribonuclease Z/Hydroxyacylglutathione hydrolase-like"/>
    <property type="match status" value="1"/>
</dbReference>
<accession>L9ZKU6</accession>
<organism evidence="1 2">
    <name type="scientific">Natrinema altunense (strain JCM 12890 / CGMCC 1.3731 / AJ2)</name>
    <dbReference type="NCBI Taxonomy" id="1227494"/>
    <lineage>
        <taxon>Archaea</taxon>
        <taxon>Methanobacteriati</taxon>
        <taxon>Methanobacteriota</taxon>
        <taxon>Stenosarchaea group</taxon>
        <taxon>Halobacteria</taxon>
        <taxon>Halobacteriales</taxon>
        <taxon>Natrialbaceae</taxon>
        <taxon>Natrinema</taxon>
    </lineage>
</organism>
<name>L9ZKU6_NATA2</name>
<comment type="caution">
    <text evidence="1">The sequence shown here is derived from an EMBL/GenBank/DDBJ whole genome shotgun (WGS) entry which is preliminary data.</text>
</comment>
<dbReference type="SUPFAM" id="SSF56281">
    <property type="entry name" value="Metallo-hydrolase/oxidoreductase"/>
    <property type="match status" value="1"/>
</dbReference>
<evidence type="ECO:0000313" key="2">
    <source>
        <dbReference type="Proteomes" id="UP000011511"/>
    </source>
</evidence>
<dbReference type="eggNOG" id="arCOG04567">
    <property type="taxonomic scope" value="Archaea"/>
</dbReference>
<evidence type="ECO:0000313" key="1">
    <source>
        <dbReference type="EMBL" id="ELY86661.1"/>
    </source>
</evidence>
<proteinExistence type="predicted"/>
<sequence length="232" mass="25003">MVIYDRTPSTGYRRIDEFDGGFGWLAHPDEAGMRASHALLGDGDDVWLFDPLEAPGIDEAITSLGEVAGVVVCSAYHARDADRFARRFDVPVLVPAWLDRVAERIDAPLERFEGRLADSGVDVREVSPVPGWSEAIAYRRSDNTLYVPDLLGTAPPYLAGDERLAVYLLIRPVVPIGVFGGIAPERILVGHGTGIFTDAAIVLGEALATARPGFPRALLEGGSQLRALIDAL</sequence>
<dbReference type="RefSeq" id="WP_007108749.1">
    <property type="nucleotide sequence ID" value="NZ_AOIK01000025.1"/>
</dbReference>